<feature type="domain" description="Gamma tubulin complex component protein N-terminal" evidence="7">
    <location>
        <begin position="46"/>
        <end position="349"/>
    </location>
</feature>
<keyword evidence="4 5" id="KW-0206">Cytoskeleton</keyword>
<accession>A0ABM0YBD5</accession>
<dbReference type="Proteomes" id="UP000694864">
    <property type="component" value="Chromosome 3"/>
</dbReference>
<keyword evidence="3 5" id="KW-0493">Microtubule</keyword>
<comment type="function">
    <text evidence="5">Component of the gamma-tubulin ring complex (gTuRC) which mediates microtubule nucleation.</text>
</comment>
<evidence type="ECO:0000256" key="1">
    <source>
        <dbReference type="ARBA" id="ARBA00010337"/>
    </source>
</evidence>
<dbReference type="PANTHER" id="PTHR19302:SF33">
    <property type="entry name" value="GAMMA-TUBULIN COMPLEX COMPONENT 5"/>
    <property type="match status" value="1"/>
</dbReference>
<dbReference type="InterPro" id="IPR041470">
    <property type="entry name" value="GCP_N"/>
</dbReference>
<dbReference type="InterPro" id="IPR042241">
    <property type="entry name" value="GCP_C_sf"/>
</dbReference>
<name>A0ABM0YBD5_CAMSA</name>
<keyword evidence="2 5" id="KW-0963">Cytoplasm</keyword>
<evidence type="ECO:0000259" key="6">
    <source>
        <dbReference type="Pfam" id="PF04130"/>
    </source>
</evidence>
<dbReference type="PANTHER" id="PTHR19302">
    <property type="entry name" value="GAMMA TUBULIN COMPLEX PROTEIN"/>
    <property type="match status" value="1"/>
</dbReference>
<dbReference type="GeneID" id="104776176"/>
<evidence type="ECO:0000256" key="5">
    <source>
        <dbReference type="RuleBase" id="RU363050"/>
    </source>
</evidence>
<reference evidence="8" key="1">
    <citation type="journal article" date="2014" name="Nat. Commun.">
        <title>The emerging biofuel crop Camelina sativa retains a highly undifferentiated hexaploid genome structure.</title>
        <authorList>
            <person name="Kagale S."/>
            <person name="Koh C."/>
            <person name="Nixon J."/>
            <person name="Bollina V."/>
            <person name="Clarke W.E."/>
            <person name="Tuteja R."/>
            <person name="Spillane C."/>
            <person name="Robinson S.J."/>
            <person name="Links M.G."/>
            <person name="Clarke C."/>
            <person name="Higgins E.E."/>
            <person name="Huebert T."/>
            <person name="Sharpe A.G."/>
            <person name="Parkin I.A."/>
        </authorList>
    </citation>
    <scope>NUCLEOTIDE SEQUENCE [LARGE SCALE GENOMIC DNA]</scope>
    <source>
        <strain evidence="8">cv. DH55</strain>
    </source>
</reference>
<dbReference type="Gene3D" id="1.20.120.1900">
    <property type="entry name" value="Gamma-tubulin complex, C-terminal domain"/>
    <property type="match status" value="1"/>
</dbReference>
<evidence type="ECO:0000313" key="8">
    <source>
        <dbReference type="Proteomes" id="UP000694864"/>
    </source>
</evidence>
<dbReference type="RefSeq" id="XP_010498490.1">
    <property type="nucleotide sequence ID" value="XM_010500188.2"/>
</dbReference>
<protein>
    <recommendedName>
        <fullName evidence="5">Gamma-tubulin complex component</fullName>
    </recommendedName>
</protein>
<feature type="domain" description="Gamma tubulin complex component C-terminal" evidence="6">
    <location>
        <begin position="658"/>
        <end position="975"/>
    </location>
</feature>
<proteinExistence type="inferred from homology"/>
<comment type="similarity">
    <text evidence="1 5">Belongs to the TUBGCP family.</text>
</comment>
<evidence type="ECO:0000313" key="9">
    <source>
        <dbReference type="RefSeq" id="XP_010498490.1"/>
    </source>
</evidence>
<evidence type="ECO:0000256" key="2">
    <source>
        <dbReference type="ARBA" id="ARBA00022490"/>
    </source>
</evidence>
<dbReference type="InterPro" id="IPR007259">
    <property type="entry name" value="GCP"/>
</dbReference>
<dbReference type="Pfam" id="PF17681">
    <property type="entry name" value="GCP_N_terminal"/>
    <property type="match status" value="1"/>
</dbReference>
<evidence type="ECO:0000259" key="7">
    <source>
        <dbReference type="Pfam" id="PF17681"/>
    </source>
</evidence>
<dbReference type="Pfam" id="PF04130">
    <property type="entry name" value="GCP_C_terminal"/>
    <property type="match status" value="1"/>
</dbReference>
<sequence>MESLLSSLLRVDRAGLETPIPGAMCSRRVWRHHSELAVSVNELDLVRGLLQALQGFSSPFILWHQKEQTFRPKSEIRVSHLSQSSLHLLLSGFLYAATCLKLVESIVSGINTSSRSPPTLMAFSNSISAWLERLRDIALNEEVKINNSNIAVTPTLLGLTSSLSSLCSGAEYLLQVVRGALPHAYFESGSTISAAEIAVHVLDYLYKRLDEVCLVQGGEVEGFHMLLQIFAGSLLPYVEGLDSWLFEGTLDDPFEELFFTANQSVSVDDAEFWEKSYIMTRVPGPKSNVTKLNQKKGVNVNDSNSVSDKEKDQNNRVLCPLFIKDICKSIVSAGKSLQLIQHIPSTSSEISGKIQYRGRNGFGNLDTAIPLAEKNSFRSTADLSLSEIFCLSLAGLIGHGDHVSRYLWKDELDEWEISPTLASYISGELVNGMGDKDLPVPTYSDRMWYKLLVGAVQEKRSREAKLEHQSACYVTFDGNEKTGLAAEKALQGLFCHENVVVSVSKIDLQRNKKAWNALNLSQNYCLPSLNDESLLSAVFEGSGLADAGLSGTNYRFGFQFGTSEYLSSQDDTKVLETLFPFPTLLPSFQPKLHMSEFLPFQKNSTLPSRVLSWMLKEEPSDTPLPVVILQECFTIYIRRQTDYIGKVILSRLMNDWKLMHELAVLRAIYLLGSGDLLQHFLTVIFDRLGKGESSNDDFELNIILQESIRNSADAMLLSSPDSLVVSISREDCLERDKDVKGDVIPLTSTRKSRVNNFGIDCLKSLKFTYKVPWPLELIANSEAIKKYNQVMGFLLKVKRAKYVLDKARRWMWKGKGSATKIRKHHWLLEQKLLNFVDAFHQYVMDRVYHTAWRELCESMVKAGSLDEVIYVHETYLLSIQRQCFVVQEKLWAIIASRINMILGLALEFYSIQQTLSSGGAVSAMKARCEMEIDRIEKQFEDCIAFLLRVLSSKLNVGHFPHLADLVTRINYNYHYMSDTGSLMTVAGAETKSSRA</sequence>
<dbReference type="InterPro" id="IPR040457">
    <property type="entry name" value="GCP_C"/>
</dbReference>
<organism evidence="8 9">
    <name type="scientific">Camelina sativa</name>
    <name type="common">False flax</name>
    <name type="synonym">Myagrum sativum</name>
    <dbReference type="NCBI Taxonomy" id="90675"/>
    <lineage>
        <taxon>Eukaryota</taxon>
        <taxon>Viridiplantae</taxon>
        <taxon>Streptophyta</taxon>
        <taxon>Embryophyta</taxon>
        <taxon>Tracheophyta</taxon>
        <taxon>Spermatophyta</taxon>
        <taxon>Magnoliopsida</taxon>
        <taxon>eudicotyledons</taxon>
        <taxon>Gunneridae</taxon>
        <taxon>Pentapetalae</taxon>
        <taxon>rosids</taxon>
        <taxon>malvids</taxon>
        <taxon>Brassicales</taxon>
        <taxon>Brassicaceae</taxon>
        <taxon>Camelineae</taxon>
        <taxon>Camelina</taxon>
    </lineage>
</organism>
<comment type="subcellular location">
    <subcellularLocation>
        <location evidence="5">Cytoplasm</location>
        <location evidence="5">Cytoskeleton</location>
        <location evidence="5">Microtubule organizing center</location>
    </subcellularLocation>
</comment>
<evidence type="ECO:0000256" key="4">
    <source>
        <dbReference type="ARBA" id="ARBA00023212"/>
    </source>
</evidence>
<evidence type="ECO:0000256" key="3">
    <source>
        <dbReference type="ARBA" id="ARBA00022701"/>
    </source>
</evidence>
<reference evidence="9" key="2">
    <citation type="submission" date="2025-08" db="UniProtKB">
        <authorList>
            <consortium name="RefSeq"/>
        </authorList>
    </citation>
    <scope>IDENTIFICATION</scope>
    <source>
        <tissue evidence="9">Leaf</tissue>
    </source>
</reference>
<gene>
    <name evidence="9" type="primary">LOC104776176</name>
</gene>
<keyword evidence="8" id="KW-1185">Reference proteome</keyword>